<evidence type="ECO:0000313" key="1">
    <source>
        <dbReference type="EMBL" id="BDI32462.1"/>
    </source>
</evidence>
<dbReference type="PROSITE" id="PS50005">
    <property type="entry name" value="TPR"/>
    <property type="match status" value="1"/>
</dbReference>
<dbReference type="AlphaFoldDB" id="A0A402D6I0"/>
<reference evidence="1 2" key="1">
    <citation type="journal article" date="2019" name="Int. J. Syst. Evol. Microbiol.">
        <title>Capsulimonas corticalis gen. nov., sp. nov., an aerobic capsulated bacterium, of a novel bacterial order, Capsulimonadales ord. nov., of the class Armatimonadia of the phylum Armatimonadetes.</title>
        <authorList>
            <person name="Li J."/>
            <person name="Kudo C."/>
            <person name="Tonouchi A."/>
        </authorList>
    </citation>
    <scope>NUCLEOTIDE SEQUENCE [LARGE SCALE GENOMIC DNA]</scope>
    <source>
        <strain evidence="1 2">AX-7</strain>
    </source>
</reference>
<proteinExistence type="predicted"/>
<dbReference type="Proteomes" id="UP000287394">
    <property type="component" value="Chromosome"/>
</dbReference>
<gene>
    <name evidence="1" type="ORF">CCAX7_45130</name>
</gene>
<dbReference type="Pfam" id="PF03704">
    <property type="entry name" value="BTAD"/>
    <property type="match status" value="1"/>
</dbReference>
<dbReference type="InterPro" id="IPR016032">
    <property type="entry name" value="Sig_transdc_resp-reg_C-effctor"/>
</dbReference>
<dbReference type="RefSeq" id="WP_165864669.1">
    <property type="nucleotide sequence ID" value="NZ_AP025739.1"/>
</dbReference>
<dbReference type="KEGG" id="ccot:CCAX7_45130"/>
<dbReference type="SUPFAM" id="SSF46894">
    <property type="entry name" value="C-terminal effector domain of the bipartite response regulators"/>
    <property type="match status" value="1"/>
</dbReference>
<dbReference type="SMART" id="SM00382">
    <property type="entry name" value="AAA"/>
    <property type="match status" value="1"/>
</dbReference>
<dbReference type="PANTHER" id="PTHR47691">
    <property type="entry name" value="REGULATOR-RELATED"/>
    <property type="match status" value="1"/>
</dbReference>
<dbReference type="InterPro" id="IPR058852">
    <property type="entry name" value="HTH_77"/>
</dbReference>
<accession>A0A402D6I0</accession>
<dbReference type="Gene3D" id="3.40.50.300">
    <property type="entry name" value="P-loop containing nucleotide triphosphate hydrolases"/>
    <property type="match status" value="1"/>
</dbReference>
<dbReference type="InterPro" id="IPR011990">
    <property type="entry name" value="TPR-like_helical_dom_sf"/>
</dbReference>
<dbReference type="Pfam" id="PF13424">
    <property type="entry name" value="TPR_12"/>
    <property type="match status" value="1"/>
</dbReference>
<dbReference type="EMBL" id="AP025739">
    <property type="protein sequence ID" value="BDI32462.1"/>
    <property type="molecule type" value="Genomic_DNA"/>
</dbReference>
<dbReference type="InterPro" id="IPR005158">
    <property type="entry name" value="BTAD"/>
</dbReference>
<dbReference type="PRINTS" id="PR00364">
    <property type="entry name" value="DISEASERSIST"/>
</dbReference>
<dbReference type="InterPro" id="IPR036388">
    <property type="entry name" value="WH-like_DNA-bd_sf"/>
</dbReference>
<dbReference type="InterPro" id="IPR027417">
    <property type="entry name" value="P-loop_NTPase"/>
</dbReference>
<dbReference type="SMART" id="SM01043">
    <property type="entry name" value="BTAD"/>
    <property type="match status" value="1"/>
</dbReference>
<protein>
    <submittedName>
        <fullName evidence="1">Uncharacterized protein</fullName>
    </submittedName>
</protein>
<sequence length="1058" mass="117095">MIPADSVSTSFTITLFGPMQVLVEGRALPRLRSRKVLWLLALLVLRKARPVDREWLAGTLWPDADQSAAATNLRVALSALRRALGSESWRLQSPARHTLSFNLDGADVDAHVFDEAAAGLETSSLERAAALYRGPLLEGCAEGWAEPERAEREQRCLQALQTLADAAVATGDWAAAVRSYQRAISLDPWREASRRGLMRALAQSGDTNAALEVYQSFVRWLRKDDPRASPDEETVALYSYLRAEARLRASAPARVAHHEASDGPVVIGYLPHSPTDLVGREDEREDVLEALRRSRLVTLTGAGGIGKTRLVIAVAGEAAPEFAQGVCLVSLEALTDGRQIALQVASTLRLKEGSGRTLLEILIAHLRSQRVLLVLDNCEHLLDASAELAGRLLEECAGLQILATSREALGVTGEVVWMVPALSVPDPAYLPAPDSGLARVLRGYESVQLFMDRAQDVQKTFLLTRDNARAVAQICAHIDGIPLAVELAAARVGSLTVHQIAERLDDHLAQLTDGGGAAQSRQQTLRATLDWSYALLSPSEQRLLECVSVFSGGWTLEAAEEVCSDEAIPKWRVLDLLISLVDKSLVAFDATGPMESGRYRLLEMVRQYADARLSEHGWASLLQIRHRDWFFKIVEAAKLPYVERVELERALQRLDKDYDNLREALHRCERDAQGAETGLRITAALWRYWAERRLYSEGRAFLNRALALPDNDGDTAARALALKGAGMLADCQGDYISSRARYEQSLRIFRALGDRVEIGLLLGYLYEVAYQQGDAESAQRYYEEVRAHYKQSLIDFRDSQNSLNIGNTLLWLSSLTETQGMRILDPRYYEEAQSFVEEAVDVFRKLGDMGSLALALSNMGVLAYRQGNFAASQAHYELSLSITRELGDRVGVAMRLNYLGVLADRQDDFVSAKDYYEQGLSISQELGDKSWIAIHMSRLDMLAYRQGDYVSARVLLEQELLICSELGELLGFAAGLERMATVTLAQADVPRAVRLWGSAHALRDSIGAPLPRESLEKFNEELMEARSVLGEDEFAALWDGGRAITWEQALDYALTVSF</sequence>
<name>A0A402D6I0_9BACT</name>
<dbReference type="InterPro" id="IPR019734">
    <property type="entry name" value="TPR_rpt"/>
</dbReference>
<dbReference type="SMART" id="SM00028">
    <property type="entry name" value="TPR"/>
    <property type="match status" value="4"/>
</dbReference>
<keyword evidence="2" id="KW-1185">Reference proteome</keyword>
<organism evidence="1 2">
    <name type="scientific">Capsulimonas corticalis</name>
    <dbReference type="NCBI Taxonomy" id="2219043"/>
    <lineage>
        <taxon>Bacteria</taxon>
        <taxon>Bacillati</taxon>
        <taxon>Armatimonadota</taxon>
        <taxon>Armatimonadia</taxon>
        <taxon>Capsulimonadales</taxon>
        <taxon>Capsulimonadaceae</taxon>
        <taxon>Capsulimonas</taxon>
    </lineage>
</organism>
<dbReference type="Pfam" id="PF13401">
    <property type="entry name" value="AAA_22"/>
    <property type="match status" value="1"/>
</dbReference>
<dbReference type="Gene3D" id="1.25.40.10">
    <property type="entry name" value="Tetratricopeptide repeat domain"/>
    <property type="match status" value="3"/>
</dbReference>
<evidence type="ECO:0000313" key="2">
    <source>
        <dbReference type="Proteomes" id="UP000287394"/>
    </source>
</evidence>
<dbReference type="SUPFAM" id="SSF48452">
    <property type="entry name" value="TPR-like"/>
    <property type="match status" value="3"/>
</dbReference>
<dbReference type="SUPFAM" id="SSF52540">
    <property type="entry name" value="P-loop containing nucleoside triphosphate hydrolases"/>
    <property type="match status" value="1"/>
</dbReference>
<dbReference type="InterPro" id="IPR049945">
    <property type="entry name" value="AAA_22"/>
</dbReference>
<dbReference type="PANTHER" id="PTHR47691:SF3">
    <property type="entry name" value="HTH-TYPE TRANSCRIPTIONAL REGULATOR RV0890C-RELATED"/>
    <property type="match status" value="1"/>
</dbReference>
<dbReference type="GO" id="GO:0003677">
    <property type="term" value="F:DNA binding"/>
    <property type="evidence" value="ECO:0007669"/>
    <property type="project" value="InterPro"/>
</dbReference>
<dbReference type="GO" id="GO:0006355">
    <property type="term" value="P:regulation of DNA-templated transcription"/>
    <property type="evidence" value="ECO:0007669"/>
    <property type="project" value="InterPro"/>
</dbReference>
<dbReference type="InterPro" id="IPR003593">
    <property type="entry name" value="AAA+_ATPase"/>
</dbReference>
<dbReference type="Gene3D" id="1.10.10.10">
    <property type="entry name" value="Winged helix-like DNA-binding domain superfamily/Winged helix DNA-binding domain"/>
    <property type="match status" value="1"/>
</dbReference>
<dbReference type="Pfam" id="PF25872">
    <property type="entry name" value="HTH_77"/>
    <property type="match status" value="1"/>
</dbReference>